<proteinExistence type="predicted"/>
<gene>
    <name evidence="2" type="ORF">NE237_002679</name>
</gene>
<evidence type="ECO:0000313" key="2">
    <source>
        <dbReference type="EMBL" id="KAJ4945353.1"/>
    </source>
</evidence>
<evidence type="ECO:0000256" key="1">
    <source>
        <dbReference type="SAM" id="MobiDB-lite"/>
    </source>
</evidence>
<feature type="region of interest" description="Disordered" evidence="1">
    <location>
        <begin position="83"/>
        <end position="104"/>
    </location>
</feature>
<keyword evidence="3" id="KW-1185">Reference proteome</keyword>
<accession>A0A9Q0JTC8</accession>
<comment type="caution">
    <text evidence="2">The sequence shown here is derived from an EMBL/GenBank/DDBJ whole genome shotgun (WGS) entry which is preliminary data.</text>
</comment>
<sequence length="133" mass="15255">MQDISAEFTVNAAVDFWSLCKARILALVRTTRERPWKKAFQRVFLFCSVLARPFSVLLFWHFYFYSFVFTLLFLMAEKKPLEPLPDPPPSSVSRSSVVSGSVVPEPSMHSDDDIFVLDGDFDAFAGRFFTIGW</sequence>
<feature type="compositionally biased region" description="Low complexity" evidence="1">
    <location>
        <begin position="91"/>
        <end position="104"/>
    </location>
</feature>
<name>A0A9Q0JTC8_9MAGN</name>
<reference evidence="2" key="1">
    <citation type="journal article" date="2023" name="Plant J.">
        <title>The genome of the king protea, Protea cynaroides.</title>
        <authorList>
            <person name="Chang J."/>
            <person name="Duong T.A."/>
            <person name="Schoeman C."/>
            <person name="Ma X."/>
            <person name="Roodt D."/>
            <person name="Barker N."/>
            <person name="Li Z."/>
            <person name="Van de Peer Y."/>
            <person name="Mizrachi E."/>
        </authorList>
    </citation>
    <scope>NUCLEOTIDE SEQUENCE</scope>
    <source>
        <tissue evidence="2">Young leaves</tissue>
    </source>
</reference>
<dbReference type="AlphaFoldDB" id="A0A9Q0JTC8"/>
<organism evidence="2 3">
    <name type="scientific">Protea cynaroides</name>
    <dbReference type="NCBI Taxonomy" id="273540"/>
    <lineage>
        <taxon>Eukaryota</taxon>
        <taxon>Viridiplantae</taxon>
        <taxon>Streptophyta</taxon>
        <taxon>Embryophyta</taxon>
        <taxon>Tracheophyta</taxon>
        <taxon>Spermatophyta</taxon>
        <taxon>Magnoliopsida</taxon>
        <taxon>Proteales</taxon>
        <taxon>Proteaceae</taxon>
        <taxon>Protea</taxon>
    </lineage>
</organism>
<evidence type="ECO:0000313" key="3">
    <source>
        <dbReference type="Proteomes" id="UP001141806"/>
    </source>
</evidence>
<dbReference type="Proteomes" id="UP001141806">
    <property type="component" value="Unassembled WGS sequence"/>
</dbReference>
<protein>
    <submittedName>
        <fullName evidence="2">Uncharacterized protein</fullName>
    </submittedName>
</protein>
<dbReference type="EMBL" id="JAMYWD010001097">
    <property type="protein sequence ID" value="KAJ4945353.1"/>
    <property type="molecule type" value="Genomic_DNA"/>
</dbReference>